<gene>
    <name evidence="1" type="ORF">JCM19314_472</name>
</gene>
<accession>A0A090QD93</accession>
<proteinExistence type="predicted"/>
<dbReference type="AlphaFoldDB" id="A0A090QD93"/>
<reference evidence="1 2" key="1">
    <citation type="journal article" date="2014" name="Genome Announc.">
        <title>Draft Genome Sequences of Marine Flavobacterium Nonlabens Strains NR17, NR24, NR27, NR32, NR33, and Ara13.</title>
        <authorList>
            <person name="Nakanishi M."/>
            <person name="Meirelles P."/>
            <person name="Suzuki R."/>
            <person name="Takatani N."/>
            <person name="Mino S."/>
            <person name="Suda W."/>
            <person name="Oshima K."/>
            <person name="Hattori M."/>
            <person name="Ohkuma M."/>
            <person name="Hosokawa M."/>
            <person name="Miyashita K."/>
            <person name="Thompson F.L."/>
            <person name="Niwa A."/>
            <person name="Sawabe T."/>
            <person name="Sawabe T."/>
        </authorList>
    </citation>
    <scope>NUCLEOTIDE SEQUENCE [LARGE SCALE GENOMIC DNA]</scope>
    <source>
        <strain evidence="2">JCM19314</strain>
    </source>
</reference>
<name>A0A090QD93_NONUL</name>
<comment type="caution">
    <text evidence="1">The sequence shown here is derived from an EMBL/GenBank/DDBJ whole genome shotgun (WGS) entry which is preliminary data.</text>
</comment>
<dbReference type="EMBL" id="BBMM01000004">
    <property type="protein sequence ID" value="GAL00218.1"/>
    <property type="molecule type" value="Genomic_DNA"/>
</dbReference>
<evidence type="ECO:0000313" key="2">
    <source>
        <dbReference type="Proteomes" id="UP000029226"/>
    </source>
</evidence>
<dbReference type="Proteomes" id="UP000029226">
    <property type="component" value="Unassembled WGS sequence"/>
</dbReference>
<protein>
    <submittedName>
        <fullName evidence="1">Uncharacterized protein</fullName>
    </submittedName>
</protein>
<organism evidence="1 2">
    <name type="scientific">Nonlabens ulvanivorans</name>
    <name type="common">Persicivirga ulvanivorans</name>
    <dbReference type="NCBI Taxonomy" id="906888"/>
    <lineage>
        <taxon>Bacteria</taxon>
        <taxon>Pseudomonadati</taxon>
        <taxon>Bacteroidota</taxon>
        <taxon>Flavobacteriia</taxon>
        <taxon>Flavobacteriales</taxon>
        <taxon>Flavobacteriaceae</taxon>
        <taxon>Nonlabens</taxon>
    </lineage>
</organism>
<sequence length="100" mass="11529">MNKRIASYEGEPVKFTDEMTKMDPQFTERYEDVLRTTEDGNWTPNGAFKAIQSDLQQTPLISDDEIKGFDFTTNQLLLNKNACSYFGMSKKSKIIIKIHN</sequence>
<evidence type="ECO:0000313" key="1">
    <source>
        <dbReference type="EMBL" id="GAL00218.1"/>
    </source>
</evidence>